<dbReference type="SUPFAM" id="SSF52151">
    <property type="entry name" value="FabD/lysophospholipase-like"/>
    <property type="match status" value="1"/>
</dbReference>
<evidence type="ECO:0000256" key="3">
    <source>
        <dbReference type="SAM" id="Phobius"/>
    </source>
</evidence>
<dbReference type="InterPro" id="IPR052580">
    <property type="entry name" value="Lipid_Hydrolase"/>
</dbReference>
<reference evidence="5 6" key="1">
    <citation type="submission" date="2018-09" db="EMBL/GenBank/DDBJ databases">
        <title>Whole genome based analysis of evolution and adaptive divergence in Indian and Brazilian strains of Azospirillum brasilense.</title>
        <authorList>
            <person name="Singh C."/>
            <person name="Tripathi A.K."/>
        </authorList>
    </citation>
    <scope>NUCLEOTIDE SEQUENCE [LARGE SCALE GENOMIC DNA]</scope>
    <source>
        <strain evidence="5 6">MTCC4035</strain>
        <plasmid evidence="5 6">p5</plasmid>
    </source>
</reference>
<proteinExistence type="predicted"/>
<keyword evidence="3" id="KW-0812">Transmembrane</keyword>
<dbReference type="Proteomes" id="UP000298595">
    <property type="component" value="Plasmid p5"/>
</dbReference>
<sequence length="554" mass="59175">MSSDRLSRLPPKAVRAFVAFEGGGAKGLVHVGALKAMEARGIEICGSAGTSAGALVAGLVAAGYRADELFNPDTGQSIVTTLCFDDATDLLGRDGWSAINRCRKWSTVIRSRKAWLFLAAVTLIINLGVFWLLDHIGLLAKAMVATGEIVVVGAIVWWLVIKAHRGLATLDHFIRAYDLALRLKLGLPPGRRITFFDLQERGGCSLKVISANLATRRMVVYGTGLTPNVSVAEAVAASACIPGVFVPVTVEGSIPADAPHYDGGLVSNLPAWVFDEERVIDPGAVTIALEIADTPTNAVRPSKTSEWLAALVRTAVFGGSALNTRGMDRLHTFRLTTDVDVLDFDVSMDAAKGVVRDGAAYAEASVALELFDTRELFESACETVRDRVLNGIQRLSVEAGGEGVPDQVRVMLIVPAGPSSRLARLAYGTDLRDGSEEDLILPMEGSLAGAAFKERQAIFDAKPFTPSYDLQGTANAHRRARVWSHVTWRVAIPIFTKQVDVEHCPDMVLAIDGDGDKNYAIAVVDEAFMVAAAELITTAANVVAARRAELEGGQ</sequence>
<keyword evidence="2" id="KW-0378">Hydrolase</keyword>
<dbReference type="Gene3D" id="3.40.1090.10">
    <property type="entry name" value="Cytosolic phospholipase A2 catalytic domain"/>
    <property type="match status" value="2"/>
</dbReference>
<dbReference type="InterPro" id="IPR016035">
    <property type="entry name" value="Acyl_Trfase/lysoPLipase"/>
</dbReference>
<feature type="short sequence motif" description="DGA/G" evidence="2">
    <location>
        <begin position="262"/>
        <end position="264"/>
    </location>
</feature>
<keyword evidence="3" id="KW-0472">Membrane</keyword>
<feature type="transmembrane region" description="Helical" evidence="3">
    <location>
        <begin position="114"/>
        <end position="133"/>
    </location>
</feature>
<feature type="active site" description="Nucleophile" evidence="2">
    <location>
        <position position="51"/>
    </location>
</feature>
<evidence type="ECO:0000259" key="4">
    <source>
        <dbReference type="PROSITE" id="PS51635"/>
    </source>
</evidence>
<dbReference type="EMBL" id="CP032326">
    <property type="protein sequence ID" value="QCO00181.1"/>
    <property type="molecule type" value="Genomic_DNA"/>
</dbReference>
<keyword evidence="1 2" id="KW-0443">Lipid metabolism</keyword>
<dbReference type="GO" id="GO:0016042">
    <property type="term" value="P:lipid catabolic process"/>
    <property type="evidence" value="ECO:0007669"/>
    <property type="project" value="UniProtKB-UniRule"/>
</dbReference>
<evidence type="ECO:0000256" key="2">
    <source>
        <dbReference type="PROSITE-ProRule" id="PRU01161"/>
    </source>
</evidence>
<dbReference type="Pfam" id="PF01734">
    <property type="entry name" value="Patatin"/>
    <property type="match status" value="1"/>
</dbReference>
<dbReference type="PANTHER" id="PTHR46394">
    <property type="entry name" value="ANNEXIN"/>
    <property type="match status" value="1"/>
</dbReference>
<dbReference type="PANTHER" id="PTHR46394:SF1">
    <property type="entry name" value="PNPLA DOMAIN-CONTAINING PROTEIN"/>
    <property type="match status" value="1"/>
</dbReference>
<evidence type="ECO:0000256" key="1">
    <source>
        <dbReference type="ARBA" id="ARBA00023098"/>
    </source>
</evidence>
<feature type="active site" description="Proton acceptor" evidence="2">
    <location>
        <position position="262"/>
    </location>
</feature>
<keyword evidence="3" id="KW-1133">Transmembrane helix</keyword>
<accession>A0A4D8PS91</accession>
<protein>
    <recommendedName>
        <fullName evidence="4">PNPLA domain-containing protein</fullName>
    </recommendedName>
</protein>
<dbReference type="AlphaFoldDB" id="A0A4D8PS91"/>
<gene>
    <name evidence="5" type="ORF">D3093_33560</name>
</gene>
<organism evidence="5 6">
    <name type="scientific">Azospirillum argentinense</name>
    <dbReference type="NCBI Taxonomy" id="2970906"/>
    <lineage>
        <taxon>Bacteria</taxon>
        <taxon>Pseudomonadati</taxon>
        <taxon>Pseudomonadota</taxon>
        <taxon>Alphaproteobacteria</taxon>
        <taxon>Rhodospirillales</taxon>
        <taxon>Azospirillaceae</taxon>
        <taxon>Azospirillum</taxon>
    </lineage>
</organism>
<dbReference type="KEGG" id="aare:D3093_33560"/>
<geneLocation type="plasmid" evidence="5 6">
    <name>p5</name>
</geneLocation>
<feature type="short sequence motif" description="GXGXXG" evidence="2">
    <location>
        <begin position="22"/>
        <end position="27"/>
    </location>
</feature>
<keyword evidence="5" id="KW-0614">Plasmid</keyword>
<dbReference type="PROSITE" id="PS51635">
    <property type="entry name" value="PNPLA"/>
    <property type="match status" value="1"/>
</dbReference>
<feature type="transmembrane region" description="Helical" evidence="3">
    <location>
        <begin position="139"/>
        <end position="160"/>
    </location>
</feature>
<dbReference type="GO" id="GO:0016787">
    <property type="term" value="F:hydrolase activity"/>
    <property type="evidence" value="ECO:0007669"/>
    <property type="project" value="UniProtKB-UniRule"/>
</dbReference>
<evidence type="ECO:0000313" key="6">
    <source>
        <dbReference type="Proteomes" id="UP000298595"/>
    </source>
</evidence>
<feature type="domain" description="PNPLA" evidence="4">
    <location>
        <begin position="18"/>
        <end position="275"/>
    </location>
</feature>
<dbReference type="InterPro" id="IPR002641">
    <property type="entry name" value="PNPLA_dom"/>
</dbReference>
<name>A0A4D8PS91_9PROT</name>
<evidence type="ECO:0000313" key="5">
    <source>
        <dbReference type="EMBL" id="QCO00181.1"/>
    </source>
</evidence>
<keyword evidence="2" id="KW-0442">Lipid degradation</keyword>
<feature type="short sequence motif" description="GXSXG" evidence="2">
    <location>
        <begin position="49"/>
        <end position="53"/>
    </location>
</feature>